<dbReference type="SUPFAM" id="SSF53244">
    <property type="entry name" value="MurD-like peptide ligases, peptide-binding domain"/>
    <property type="match status" value="1"/>
</dbReference>
<dbReference type="InterPro" id="IPR036615">
    <property type="entry name" value="Mur_ligase_C_dom_sf"/>
</dbReference>
<dbReference type="GO" id="GO:0071555">
    <property type="term" value="P:cell wall organization"/>
    <property type="evidence" value="ECO:0007669"/>
    <property type="project" value="UniProtKB-KW"/>
</dbReference>
<dbReference type="STRING" id="1232683.ADIMK_0343"/>
<dbReference type="RefSeq" id="WP_036182821.1">
    <property type="nucleotide sequence ID" value="NZ_JMQN01000011.1"/>
</dbReference>
<comment type="similarity">
    <text evidence="7">Belongs to the MurCDEF family.</text>
</comment>
<keyword evidence="7 8" id="KW-0573">Peptidoglycan synthesis</keyword>
<evidence type="ECO:0000256" key="1">
    <source>
        <dbReference type="ARBA" id="ARBA00004496"/>
    </source>
</evidence>
<dbReference type="GO" id="GO:0005737">
    <property type="term" value="C:cytoplasm"/>
    <property type="evidence" value="ECO:0007669"/>
    <property type="project" value="UniProtKB-SubCell"/>
</dbReference>
<dbReference type="Proteomes" id="UP000028252">
    <property type="component" value="Unassembled WGS sequence"/>
</dbReference>
<dbReference type="UniPathway" id="UPA00219"/>
<evidence type="ECO:0000256" key="4">
    <source>
        <dbReference type="ARBA" id="ARBA00022598"/>
    </source>
</evidence>
<reference evidence="11 12" key="1">
    <citation type="submission" date="2014-04" db="EMBL/GenBank/DDBJ databases">
        <title>Marinobacterium kochiensis sp. nov., isolated from sediment sample collected from Kochi backwaters in Kerala, India.</title>
        <authorList>
            <person name="Singh A."/>
            <person name="Pinnaka A.K."/>
        </authorList>
    </citation>
    <scope>NUCLEOTIDE SEQUENCE [LARGE SCALE GENOMIC DNA]</scope>
    <source>
        <strain evidence="11 12">AK27</strain>
    </source>
</reference>
<dbReference type="EMBL" id="JMQN01000011">
    <property type="protein sequence ID" value="KEA65386.1"/>
    <property type="molecule type" value="Genomic_DNA"/>
</dbReference>
<dbReference type="InterPro" id="IPR005762">
    <property type="entry name" value="MurD"/>
</dbReference>
<evidence type="ECO:0000259" key="9">
    <source>
        <dbReference type="Pfam" id="PF02875"/>
    </source>
</evidence>
<proteinExistence type="inferred from homology"/>
<protein>
    <recommendedName>
        <fullName evidence="7 8">UDP-N-acetylmuramoylalanine--D-glutamate ligase</fullName>
        <ecNumber evidence="7 8">6.3.2.9</ecNumber>
    </recommendedName>
    <alternativeName>
        <fullName evidence="7">D-glutamic acid-adding enzyme</fullName>
    </alternativeName>
    <alternativeName>
        <fullName evidence="7">UDP-N-acetylmuramoyl-L-alanyl-D-glutamate synthetase</fullName>
    </alternativeName>
</protein>
<comment type="pathway">
    <text evidence="2 7 8">Cell wall biogenesis; peptidoglycan biosynthesis.</text>
</comment>
<dbReference type="GO" id="GO:0008764">
    <property type="term" value="F:UDP-N-acetylmuramoylalanine-D-glutamate ligase activity"/>
    <property type="evidence" value="ECO:0007669"/>
    <property type="project" value="UniProtKB-UniRule"/>
</dbReference>
<dbReference type="GO" id="GO:0008360">
    <property type="term" value="P:regulation of cell shape"/>
    <property type="evidence" value="ECO:0007669"/>
    <property type="project" value="UniProtKB-KW"/>
</dbReference>
<dbReference type="SUPFAM" id="SSF51984">
    <property type="entry name" value="MurCD N-terminal domain"/>
    <property type="match status" value="1"/>
</dbReference>
<evidence type="ECO:0000256" key="7">
    <source>
        <dbReference type="HAMAP-Rule" id="MF_00639"/>
    </source>
</evidence>
<dbReference type="Gene3D" id="3.40.50.720">
    <property type="entry name" value="NAD(P)-binding Rossmann-like Domain"/>
    <property type="match status" value="1"/>
</dbReference>
<name>A0A081G3N1_9GAMM</name>
<evidence type="ECO:0000259" key="10">
    <source>
        <dbReference type="Pfam" id="PF08245"/>
    </source>
</evidence>
<dbReference type="AlphaFoldDB" id="A0A081G3N1"/>
<dbReference type="eggNOG" id="COG0771">
    <property type="taxonomic scope" value="Bacteria"/>
</dbReference>
<dbReference type="GO" id="GO:0005524">
    <property type="term" value="F:ATP binding"/>
    <property type="evidence" value="ECO:0007669"/>
    <property type="project" value="UniProtKB-UniRule"/>
</dbReference>
<evidence type="ECO:0000256" key="8">
    <source>
        <dbReference type="RuleBase" id="RU003664"/>
    </source>
</evidence>
<dbReference type="PANTHER" id="PTHR43692:SF1">
    <property type="entry name" value="UDP-N-ACETYLMURAMOYLALANINE--D-GLUTAMATE LIGASE"/>
    <property type="match status" value="1"/>
</dbReference>
<keyword evidence="7 8" id="KW-0133">Cell shape</keyword>
<keyword evidence="7 8" id="KW-0132">Cell division</keyword>
<dbReference type="Gene3D" id="3.40.1190.10">
    <property type="entry name" value="Mur-like, catalytic domain"/>
    <property type="match status" value="1"/>
</dbReference>
<feature type="binding site" evidence="7">
    <location>
        <begin position="116"/>
        <end position="122"/>
    </location>
    <ligand>
        <name>ATP</name>
        <dbReference type="ChEBI" id="CHEBI:30616"/>
    </ligand>
</feature>
<evidence type="ECO:0000313" key="12">
    <source>
        <dbReference type="Proteomes" id="UP000028252"/>
    </source>
</evidence>
<dbReference type="SUPFAM" id="SSF53623">
    <property type="entry name" value="MurD-like peptide ligases, catalytic domain"/>
    <property type="match status" value="1"/>
</dbReference>
<sequence length="451" mass="48007">MSLIATDKSRVVIGLGKTGLACARYLARQGLPFFVCDTRENPPAADAFRMEFPNVPLYCGALDAERLSRCNEIILSPGVAQADPAIQQTVASGVRLSGDIDLFCAQARAPIVAITGSNAKSTVTTLVGKMAEAAGVRVQVGGNLGTPVLDLLDEQAELYVLELSSFQLETTNDLRAAAATVLNVSPDHLDRYDSMQAYYMAKHRVYRGCAVAVENRDDALTRPLLPTGVKRVEFGLGKPDLKQFGVIDHQGSSWLAKGLTPLIDSREMKIRGSHNQANALAALALGEAVGLPMEAMLEALRQFGGLEHRCQWIADRCERSWFNDSKGTNVGATLAALNGLGNTLEAGARILLIAGGEGKGQRFDELNAPMSAYGRALILIGRDGPQIAAAVGSVEHHYAADMKQAVELAASYGQPGDVVLLSPACASFDMFTGYPARGQAFVDAVEGLRCD</sequence>
<gene>
    <name evidence="7" type="primary">murD</name>
    <name evidence="11" type="ORF">ADIMK_0343</name>
</gene>
<dbReference type="InterPro" id="IPR004101">
    <property type="entry name" value="Mur_ligase_C"/>
</dbReference>
<comment type="function">
    <text evidence="7 8">Cell wall formation. Catalyzes the addition of glutamate to the nucleotide precursor UDP-N-acetylmuramoyl-L-alanine (UMA).</text>
</comment>
<keyword evidence="3 7" id="KW-0963">Cytoplasm</keyword>
<dbReference type="GO" id="GO:0051301">
    <property type="term" value="P:cell division"/>
    <property type="evidence" value="ECO:0007669"/>
    <property type="project" value="UniProtKB-KW"/>
</dbReference>
<feature type="domain" description="Mur ligase C-terminal" evidence="9">
    <location>
        <begin position="308"/>
        <end position="425"/>
    </location>
</feature>
<dbReference type="OrthoDB" id="9809796at2"/>
<keyword evidence="6 7" id="KW-0067">ATP-binding</keyword>
<evidence type="ECO:0000313" key="11">
    <source>
        <dbReference type="EMBL" id="KEA65386.1"/>
    </source>
</evidence>
<dbReference type="PANTHER" id="PTHR43692">
    <property type="entry name" value="UDP-N-ACETYLMURAMOYLALANINE--D-GLUTAMATE LIGASE"/>
    <property type="match status" value="1"/>
</dbReference>
<dbReference type="Gene3D" id="3.90.190.20">
    <property type="entry name" value="Mur ligase, C-terminal domain"/>
    <property type="match status" value="1"/>
</dbReference>
<accession>A0A081G3N1</accession>
<dbReference type="HAMAP" id="MF_00639">
    <property type="entry name" value="MurD"/>
    <property type="match status" value="1"/>
</dbReference>
<dbReference type="GO" id="GO:0009252">
    <property type="term" value="P:peptidoglycan biosynthetic process"/>
    <property type="evidence" value="ECO:0007669"/>
    <property type="project" value="UniProtKB-UniRule"/>
</dbReference>
<keyword evidence="4 7" id="KW-0436">Ligase</keyword>
<keyword evidence="7 8" id="KW-0961">Cell wall biogenesis/degradation</keyword>
<comment type="caution">
    <text evidence="11">The sequence shown here is derived from an EMBL/GenBank/DDBJ whole genome shotgun (WGS) entry which is preliminary data.</text>
</comment>
<dbReference type="Pfam" id="PF02875">
    <property type="entry name" value="Mur_ligase_C"/>
    <property type="match status" value="1"/>
</dbReference>
<dbReference type="PATRIC" id="fig|1232683.4.peg.338"/>
<evidence type="ECO:0000256" key="6">
    <source>
        <dbReference type="ARBA" id="ARBA00022840"/>
    </source>
</evidence>
<dbReference type="Pfam" id="PF21799">
    <property type="entry name" value="MurD-like_N"/>
    <property type="match status" value="1"/>
</dbReference>
<dbReference type="InterPro" id="IPR013221">
    <property type="entry name" value="Mur_ligase_cen"/>
</dbReference>
<dbReference type="NCBIfam" id="TIGR01087">
    <property type="entry name" value="murD"/>
    <property type="match status" value="1"/>
</dbReference>
<keyword evidence="7 8" id="KW-0131">Cell cycle</keyword>
<feature type="domain" description="Mur ligase central" evidence="10">
    <location>
        <begin position="114"/>
        <end position="285"/>
    </location>
</feature>
<keyword evidence="12" id="KW-1185">Reference proteome</keyword>
<comment type="subcellular location">
    <subcellularLocation>
        <location evidence="1 7 8">Cytoplasm</location>
    </subcellularLocation>
</comment>
<evidence type="ECO:0000256" key="2">
    <source>
        <dbReference type="ARBA" id="ARBA00004752"/>
    </source>
</evidence>
<dbReference type="EC" id="6.3.2.9" evidence="7 8"/>
<evidence type="ECO:0000256" key="3">
    <source>
        <dbReference type="ARBA" id="ARBA00022490"/>
    </source>
</evidence>
<keyword evidence="5 7" id="KW-0547">Nucleotide-binding</keyword>
<evidence type="ECO:0000256" key="5">
    <source>
        <dbReference type="ARBA" id="ARBA00022741"/>
    </source>
</evidence>
<organism evidence="11 12">
    <name type="scientific">Marinobacterium lacunae</name>
    <dbReference type="NCBI Taxonomy" id="1232683"/>
    <lineage>
        <taxon>Bacteria</taxon>
        <taxon>Pseudomonadati</taxon>
        <taxon>Pseudomonadota</taxon>
        <taxon>Gammaproteobacteria</taxon>
        <taxon>Oceanospirillales</taxon>
        <taxon>Oceanospirillaceae</taxon>
        <taxon>Marinobacterium</taxon>
    </lineage>
</organism>
<dbReference type="Pfam" id="PF08245">
    <property type="entry name" value="Mur_ligase_M"/>
    <property type="match status" value="1"/>
</dbReference>
<dbReference type="InterPro" id="IPR036565">
    <property type="entry name" value="Mur-like_cat_sf"/>
</dbReference>
<comment type="catalytic activity">
    <reaction evidence="7 8">
        <text>UDP-N-acetyl-alpha-D-muramoyl-L-alanine + D-glutamate + ATP = UDP-N-acetyl-alpha-D-muramoyl-L-alanyl-D-glutamate + ADP + phosphate + H(+)</text>
        <dbReference type="Rhea" id="RHEA:16429"/>
        <dbReference type="ChEBI" id="CHEBI:15378"/>
        <dbReference type="ChEBI" id="CHEBI:29986"/>
        <dbReference type="ChEBI" id="CHEBI:30616"/>
        <dbReference type="ChEBI" id="CHEBI:43474"/>
        <dbReference type="ChEBI" id="CHEBI:83898"/>
        <dbReference type="ChEBI" id="CHEBI:83900"/>
        <dbReference type="ChEBI" id="CHEBI:456216"/>
        <dbReference type="EC" id="6.3.2.9"/>
    </reaction>
</comment>